<dbReference type="Gramene" id="OMO56137">
    <property type="protein sequence ID" value="OMO56137"/>
    <property type="gene ID" value="CCACVL1_26763"/>
</dbReference>
<feature type="domain" description="RING-type" evidence="3">
    <location>
        <begin position="92"/>
        <end position="131"/>
    </location>
</feature>
<name>A0A1R3GDK2_COCAP</name>
<dbReference type="Proteomes" id="UP000188268">
    <property type="component" value="Unassembled WGS sequence"/>
</dbReference>
<keyword evidence="5" id="KW-1185">Reference proteome</keyword>
<protein>
    <submittedName>
        <fullName evidence="4">Zinc finger, RING-type</fullName>
    </submittedName>
</protein>
<keyword evidence="1" id="KW-0863">Zinc-finger</keyword>
<evidence type="ECO:0000256" key="1">
    <source>
        <dbReference type="PROSITE-ProRule" id="PRU00175"/>
    </source>
</evidence>
<keyword evidence="1" id="KW-0479">Metal-binding</keyword>
<dbReference type="InterPro" id="IPR001841">
    <property type="entry name" value="Znf_RING"/>
</dbReference>
<dbReference type="SMART" id="SM00184">
    <property type="entry name" value="RING"/>
    <property type="match status" value="1"/>
</dbReference>
<feature type="transmembrane region" description="Helical" evidence="2">
    <location>
        <begin position="12"/>
        <end position="31"/>
    </location>
</feature>
<dbReference type="GO" id="GO:0008270">
    <property type="term" value="F:zinc ion binding"/>
    <property type="evidence" value="ECO:0007669"/>
    <property type="project" value="UniProtKB-KW"/>
</dbReference>
<comment type="caution">
    <text evidence="4">The sequence shown here is derived from an EMBL/GenBank/DDBJ whole genome shotgun (WGS) entry which is preliminary data.</text>
</comment>
<dbReference type="OrthoDB" id="9984778at2759"/>
<keyword evidence="2" id="KW-1133">Transmembrane helix</keyword>
<dbReference type="EMBL" id="AWWV01014532">
    <property type="protein sequence ID" value="OMO56137.1"/>
    <property type="molecule type" value="Genomic_DNA"/>
</dbReference>
<evidence type="ECO:0000256" key="2">
    <source>
        <dbReference type="SAM" id="Phobius"/>
    </source>
</evidence>
<dbReference type="SUPFAM" id="SSF57850">
    <property type="entry name" value="RING/U-box"/>
    <property type="match status" value="1"/>
</dbReference>
<dbReference type="Gene3D" id="3.30.40.10">
    <property type="entry name" value="Zinc/RING finger domain, C3HC4 (zinc finger)"/>
    <property type="match status" value="1"/>
</dbReference>
<evidence type="ECO:0000259" key="3">
    <source>
        <dbReference type="PROSITE" id="PS50089"/>
    </source>
</evidence>
<evidence type="ECO:0000313" key="4">
    <source>
        <dbReference type="EMBL" id="OMO56137.1"/>
    </source>
</evidence>
<keyword evidence="1" id="KW-0862">Zinc</keyword>
<dbReference type="PROSITE" id="PS50089">
    <property type="entry name" value="ZF_RING_2"/>
    <property type="match status" value="1"/>
</dbReference>
<reference evidence="4 5" key="1">
    <citation type="submission" date="2013-09" db="EMBL/GenBank/DDBJ databases">
        <title>Corchorus capsularis genome sequencing.</title>
        <authorList>
            <person name="Alam M."/>
            <person name="Haque M.S."/>
            <person name="Islam M.S."/>
            <person name="Emdad E.M."/>
            <person name="Islam M.M."/>
            <person name="Ahmed B."/>
            <person name="Halim A."/>
            <person name="Hossen Q.M.M."/>
            <person name="Hossain M.Z."/>
            <person name="Ahmed R."/>
            <person name="Khan M.M."/>
            <person name="Islam R."/>
            <person name="Rashid M.M."/>
            <person name="Khan S.A."/>
            <person name="Rahman M.S."/>
            <person name="Alam M."/>
        </authorList>
    </citation>
    <scope>NUCLEOTIDE SEQUENCE [LARGE SCALE GENOMIC DNA]</scope>
    <source>
        <strain evidence="5">cv. CVL-1</strain>
        <tissue evidence="4">Whole seedling</tissue>
    </source>
</reference>
<keyword evidence="2" id="KW-0812">Transmembrane</keyword>
<organism evidence="4 5">
    <name type="scientific">Corchorus capsularis</name>
    <name type="common">Jute</name>
    <dbReference type="NCBI Taxonomy" id="210143"/>
    <lineage>
        <taxon>Eukaryota</taxon>
        <taxon>Viridiplantae</taxon>
        <taxon>Streptophyta</taxon>
        <taxon>Embryophyta</taxon>
        <taxon>Tracheophyta</taxon>
        <taxon>Spermatophyta</taxon>
        <taxon>Magnoliopsida</taxon>
        <taxon>eudicotyledons</taxon>
        <taxon>Gunneridae</taxon>
        <taxon>Pentapetalae</taxon>
        <taxon>rosids</taxon>
        <taxon>malvids</taxon>
        <taxon>Malvales</taxon>
        <taxon>Malvaceae</taxon>
        <taxon>Grewioideae</taxon>
        <taxon>Apeibeae</taxon>
        <taxon>Corchorus</taxon>
    </lineage>
</organism>
<dbReference type="AlphaFoldDB" id="A0A1R3GDK2"/>
<proteinExistence type="predicted"/>
<accession>A0A1R3GDK2</accession>
<sequence length="156" mass="17435">MSSPMDSIVTRLTAVMYCFMVFLTVVLGMYLDKKVRKRFGLRPIDEPCMPPPINLVSDVVLHPRNPLQNQQQAVISAAEILRGAIFVYNAKCGICSQDFKGKECRLVFKCKHHFHKLCIDQYSLQLCPLCHGDDSIQASSSGSSLHQVVPIPSNIV</sequence>
<gene>
    <name evidence="4" type="ORF">CCACVL1_26763</name>
</gene>
<evidence type="ECO:0000313" key="5">
    <source>
        <dbReference type="Proteomes" id="UP000188268"/>
    </source>
</evidence>
<dbReference type="InterPro" id="IPR013083">
    <property type="entry name" value="Znf_RING/FYVE/PHD"/>
</dbReference>
<keyword evidence="2" id="KW-0472">Membrane</keyword>
<dbReference type="Pfam" id="PF13639">
    <property type="entry name" value="zf-RING_2"/>
    <property type="match status" value="1"/>
</dbReference>